<accession>A0A6C0J5U5</accession>
<proteinExistence type="predicted"/>
<name>A0A6C0J5U5_9ZZZZ</name>
<sequence length="116" mass="13767">MALHLYPYGHTGNNDTEHYKYPSFMKMDNKRIIKKFKPYKDLRFEAHPDYLVLGDIETKIPDLSDDHLRSFLYGARIFTDNENTTEHLDSMTRDEMMELMNQYGFSTEKETSLIFG</sequence>
<organism evidence="1">
    <name type="scientific">viral metagenome</name>
    <dbReference type="NCBI Taxonomy" id="1070528"/>
    <lineage>
        <taxon>unclassified sequences</taxon>
        <taxon>metagenomes</taxon>
        <taxon>organismal metagenomes</taxon>
    </lineage>
</organism>
<reference evidence="1" key="1">
    <citation type="journal article" date="2020" name="Nature">
        <title>Giant virus diversity and host interactions through global metagenomics.</title>
        <authorList>
            <person name="Schulz F."/>
            <person name="Roux S."/>
            <person name="Paez-Espino D."/>
            <person name="Jungbluth S."/>
            <person name="Walsh D.A."/>
            <person name="Denef V.J."/>
            <person name="McMahon K.D."/>
            <person name="Konstantinidis K.T."/>
            <person name="Eloe-Fadrosh E.A."/>
            <person name="Kyrpides N.C."/>
            <person name="Woyke T."/>
        </authorList>
    </citation>
    <scope>NUCLEOTIDE SEQUENCE</scope>
    <source>
        <strain evidence="1">GVMAG-M-3300025860-20</strain>
    </source>
</reference>
<dbReference type="EMBL" id="MN740333">
    <property type="protein sequence ID" value="QHU01002.1"/>
    <property type="molecule type" value="Genomic_DNA"/>
</dbReference>
<evidence type="ECO:0000313" key="1">
    <source>
        <dbReference type="EMBL" id="QHU01002.1"/>
    </source>
</evidence>
<protein>
    <submittedName>
        <fullName evidence="1">Uncharacterized protein</fullName>
    </submittedName>
</protein>
<dbReference type="AlphaFoldDB" id="A0A6C0J5U5"/>